<dbReference type="InterPro" id="IPR023296">
    <property type="entry name" value="Glyco_hydro_beta-prop_sf"/>
</dbReference>
<dbReference type="Gene3D" id="2.60.120.560">
    <property type="entry name" value="Exo-inulinase, domain 1"/>
    <property type="match status" value="1"/>
</dbReference>
<dbReference type="InterPro" id="IPR001362">
    <property type="entry name" value="Glyco_hydro_32"/>
</dbReference>
<comment type="similarity">
    <text evidence="1">Belongs to the glycosyl hydrolase 32 family.</text>
</comment>
<proteinExistence type="inferred from homology"/>
<evidence type="ECO:0000313" key="7">
    <source>
        <dbReference type="Proteomes" id="UP000276899"/>
    </source>
</evidence>
<evidence type="ECO:0000313" key="6">
    <source>
        <dbReference type="EMBL" id="VEG75440.1"/>
    </source>
</evidence>
<gene>
    <name evidence="6" type="primary">bfrA_2</name>
    <name evidence="6" type="ORF">NCTC11923_02108</name>
</gene>
<keyword evidence="4 6" id="KW-0326">Glycosidase</keyword>
<dbReference type="PANTHER" id="PTHR43101:SF1">
    <property type="entry name" value="BETA-FRUCTOSIDASE"/>
    <property type="match status" value="1"/>
</dbReference>
<dbReference type="KEGG" id="asla:NCTC11923_02108"/>
<evidence type="ECO:0000256" key="3">
    <source>
        <dbReference type="ARBA" id="ARBA00022801"/>
    </source>
</evidence>
<organism evidence="6 7">
    <name type="scientific">Actinomyces slackii</name>
    <dbReference type="NCBI Taxonomy" id="52774"/>
    <lineage>
        <taxon>Bacteria</taxon>
        <taxon>Bacillati</taxon>
        <taxon>Actinomycetota</taxon>
        <taxon>Actinomycetes</taxon>
        <taxon>Actinomycetales</taxon>
        <taxon>Actinomycetaceae</taxon>
        <taxon>Actinomyces</taxon>
    </lineage>
</organism>
<dbReference type="Proteomes" id="UP000276899">
    <property type="component" value="Chromosome"/>
</dbReference>
<sequence length="472" mass="52747">MRSEIFFRPAPHWVGDVIPFSDGKRLSLYYLYERRTQPKPGTPWALTTTTDLVHYEDRGIVLPSGGPQAEDHNAYTGSIVQDDEGLHHLFYTASNPERLAADGRPLQLVSHATSLDGEHWDKHPEDTFGAPAGYDPADWRDPFVYRLPGEDQWSMILAARHAQGADRRRGVVARLTSHDLRRWRVEAPLWDPRRFVTQECPEVFRIGQWWYLVYSEFTDRFVTRYRMSRSPHGPWTAPAHDTLDGRGFYAAKSADLHGRRLFFGWIASRSGASDDGPWLWAGTMACLEASQNEDGSLSMSIPTEVLEAYGAPVAATSPTAAVGSREAYGATVLTDVLPDDVAVGVDLSWEPGTRETGLLIRTDAEGETGYIVRLEPVHNRLVLDRWPRRTAGAEQWHLAGDIPHVIELERPIDLSAGRAHIDLIMSHELLQCCVDTRVCLSTSVYDHPSGRLGLFSLDGATTLAGLSIRTRT</sequence>
<dbReference type="EC" id="3.2.1.26" evidence="2"/>
<protein>
    <recommendedName>
        <fullName evidence="2">beta-fructofuranosidase</fullName>
        <ecNumber evidence="2">3.2.1.26</ecNumber>
    </recommendedName>
</protein>
<reference evidence="6 7" key="1">
    <citation type="submission" date="2018-12" db="EMBL/GenBank/DDBJ databases">
        <authorList>
            <consortium name="Pathogen Informatics"/>
        </authorList>
    </citation>
    <scope>NUCLEOTIDE SEQUENCE [LARGE SCALE GENOMIC DNA]</scope>
    <source>
        <strain evidence="6 7">NCTC11923</strain>
    </source>
</reference>
<dbReference type="InterPro" id="IPR051214">
    <property type="entry name" value="GH32_Enzymes"/>
</dbReference>
<dbReference type="Pfam" id="PF00251">
    <property type="entry name" value="Glyco_hydro_32N"/>
    <property type="match status" value="1"/>
</dbReference>
<accession>A0A3S4SLD1</accession>
<dbReference type="GO" id="GO:0005975">
    <property type="term" value="P:carbohydrate metabolic process"/>
    <property type="evidence" value="ECO:0007669"/>
    <property type="project" value="InterPro"/>
</dbReference>
<dbReference type="EMBL" id="LR134363">
    <property type="protein sequence ID" value="VEG75440.1"/>
    <property type="molecule type" value="Genomic_DNA"/>
</dbReference>
<dbReference type="Gene3D" id="2.115.10.20">
    <property type="entry name" value="Glycosyl hydrolase domain, family 43"/>
    <property type="match status" value="1"/>
</dbReference>
<dbReference type="GO" id="GO:0004564">
    <property type="term" value="F:beta-fructofuranosidase activity"/>
    <property type="evidence" value="ECO:0007669"/>
    <property type="project" value="UniProtKB-EC"/>
</dbReference>
<evidence type="ECO:0000256" key="4">
    <source>
        <dbReference type="ARBA" id="ARBA00023295"/>
    </source>
</evidence>
<dbReference type="STRING" id="1278298.GCA_000428685_00541"/>
<dbReference type="SMART" id="SM00640">
    <property type="entry name" value="Glyco_32"/>
    <property type="match status" value="1"/>
</dbReference>
<name>A0A3S4SLD1_9ACTO</name>
<dbReference type="InterPro" id="IPR013148">
    <property type="entry name" value="Glyco_hydro_32_N"/>
</dbReference>
<dbReference type="RefSeq" id="WP_026427580.1">
    <property type="nucleotide sequence ID" value="NZ_CBCRWE010000016.1"/>
</dbReference>
<keyword evidence="7" id="KW-1185">Reference proteome</keyword>
<dbReference type="CDD" id="cd08995">
    <property type="entry name" value="GH32_EcAec43-like"/>
    <property type="match status" value="1"/>
</dbReference>
<keyword evidence="3 6" id="KW-0378">Hydrolase</keyword>
<evidence type="ECO:0000256" key="2">
    <source>
        <dbReference type="ARBA" id="ARBA00012758"/>
    </source>
</evidence>
<evidence type="ECO:0000256" key="1">
    <source>
        <dbReference type="ARBA" id="ARBA00009902"/>
    </source>
</evidence>
<feature type="domain" description="Glycosyl hydrolase family 32 N-terminal" evidence="5">
    <location>
        <begin position="27"/>
        <end position="286"/>
    </location>
</feature>
<dbReference type="SUPFAM" id="SSF75005">
    <property type="entry name" value="Arabinanase/levansucrase/invertase"/>
    <property type="match status" value="1"/>
</dbReference>
<dbReference type="AlphaFoldDB" id="A0A3S4SLD1"/>
<dbReference type="PANTHER" id="PTHR43101">
    <property type="entry name" value="BETA-FRUCTOSIDASE"/>
    <property type="match status" value="1"/>
</dbReference>
<evidence type="ECO:0000259" key="5">
    <source>
        <dbReference type="Pfam" id="PF00251"/>
    </source>
</evidence>